<dbReference type="InterPro" id="IPR000801">
    <property type="entry name" value="Esterase-like"/>
</dbReference>
<dbReference type="PROSITE" id="PS51257">
    <property type="entry name" value="PROKAR_LIPOPROTEIN"/>
    <property type="match status" value="1"/>
</dbReference>
<name>A0A1N7FUR9_9GAMM</name>
<organism evidence="3 4">
    <name type="scientific">Moraxella cuniculi DSM 21768</name>
    <dbReference type="NCBI Taxonomy" id="1122245"/>
    <lineage>
        <taxon>Bacteria</taxon>
        <taxon>Pseudomonadati</taxon>
        <taxon>Pseudomonadota</taxon>
        <taxon>Gammaproteobacteria</taxon>
        <taxon>Moraxellales</taxon>
        <taxon>Moraxellaceae</taxon>
        <taxon>Moraxella</taxon>
    </lineage>
</organism>
<dbReference type="AlphaFoldDB" id="A0A1N7FUR9"/>
<dbReference type="Gene3D" id="3.40.50.1820">
    <property type="entry name" value="alpha/beta hydrolase"/>
    <property type="match status" value="1"/>
</dbReference>
<sequence>MKKFIFTAVYLMALTACQTASQHAPTQTVSQTNPAWDTQYGGADKSYDSELLKMREIIAPQFQVFEFVDKSGVKITYNLYTPKNLDPNKKYPLVMFIADASTAGKGAKAPLMQGWGGIIWASEESQAKNPAFVLVPAYDTKATSDDWQTSNQVKVTPNLVREIAKKYPIDSKRLYTTGQSMGGMISFYLNSIEPDLFAASMFVGSQWDINVLEPLTRAKFIYTVSAADPKASVGMKEVIELMNKNGVQIAETEFSAKLPQAEQNQAVAKMLAENKSANFIRFTPNTVVPQGNTHKGGEHMYSFDYAYKLSPAREWLFKQSR</sequence>
<keyword evidence="1 2" id="KW-0732">Signal</keyword>
<evidence type="ECO:0000313" key="4">
    <source>
        <dbReference type="Proteomes" id="UP000187495"/>
    </source>
</evidence>
<dbReference type="EMBL" id="FTNU01000017">
    <property type="protein sequence ID" value="SIS04108.1"/>
    <property type="molecule type" value="Genomic_DNA"/>
</dbReference>
<evidence type="ECO:0000256" key="1">
    <source>
        <dbReference type="ARBA" id="ARBA00022729"/>
    </source>
</evidence>
<accession>A0A1N7FUR9</accession>
<gene>
    <name evidence="3" type="ORF">SAMN02745664_11744</name>
</gene>
<evidence type="ECO:0000256" key="2">
    <source>
        <dbReference type="SAM" id="SignalP"/>
    </source>
</evidence>
<dbReference type="InterPro" id="IPR029058">
    <property type="entry name" value="AB_hydrolase_fold"/>
</dbReference>
<dbReference type="PANTHER" id="PTHR43037">
    <property type="entry name" value="UNNAMED PRODUCT-RELATED"/>
    <property type="match status" value="1"/>
</dbReference>
<keyword evidence="4" id="KW-1185">Reference proteome</keyword>
<dbReference type="Proteomes" id="UP000187495">
    <property type="component" value="Unassembled WGS sequence"/>
</dbReference>
<dbReference type="SUPFAM" id="SSF53474">
    <property type="entry name" value="alpha/beta-Hydrolases"/>
    <property type="match status" value="1"/>
</dbReference>
<dbReference type="Pfam" id="PF00756">
    <property type="entry name" value="Esterase"/>
    <property type="match status" value="1"/>
</dbReference>
<dbReference type="PANTHER" id="PTHR43037:SF1">
    <property type="entry name" value="BLL1128 PROTEIN"/>
    <property type="match status" value="1"/>
</dbReference>
<evidence type="ECO:0000313" key="3">
    <source>
        <dbReference type="EMBL" id="SIS04108.1"/>
    </source>
</evidence>
<reference evidence="4" key="1">
    <citation type="submission" date="2017-01" db="EMBL/GenBank/DDBJ databases">
        <authorList>
            <person name="Varghese N."/>
            <person name="Submissions S."/>
        </authorList>
    </citation>
    <scope>NUCLEOTIDE SEQUENCE [LARGE SCALE GENOMIC DNA]</scope>
    <source>
        <strain evidence="4">DSM 21768</strain>
    </source>
</reference>
<dbReference type="STRING" id="34061.B0189_06420"/>
<dbReference type="InterPro" id="IPR050955">
    <property type="entry name" value="Plant_Biomass_Hydrol_Est"/>
</dbReference>
<protein>
    <submittedName>
        <fullName evidence="3">Putative esterase</fullName>
    </submittedName>
</protein>
<proteinExistence type="predicted"/>
<dbReference type="RefSeq" id="WP_076555928.1">
    <property type="nucleotide sequence ID" value="NZ_FTNU01000017.1"/>
</dbReference>
<feature type="signal peptide" evidence="2">
    <location>
        <begin position="1"/>
        <end position="23"/>
    </location>
</feature>
<feature type="chain" id="PRO_5013065970" evidence="2">
    <location>
        <begin position="24"/>
        <end position="321"/>
    </location>
</feature>